<dbReference type="EMBL" id="BAAAZG010000001">
    <property type="protein sequence ID" value="GAA4058281.1"/>
    <property type="molecule type" value="Genomic_DNA"/>
</dbReference>
<reference evidence="3" key="1">
    <citation type="journal article" date="2019" name="Int. J. Syst. Evol. Microbiol.">
        <title>The Global Catalogue of Microorganisms (GCM) 10K type strain sequencing project: providing services to taxonomists for standard genome sequencing and annotation.</title>
        <authorList>
            <consortium name="The Broad Institute Genomics Platform"/>
            <consortium name="The Broad Institute Genome Sequencing Center for Infectious Disease"/>
            <person name="Wu L."/>
            <person name="Ma J."/>
        </authorList>
    </citation>
    <scope>NUCLEOTIDE SEQUENCE [LARGE SCALE GENOMIC DNA]</scope>
    <source>
        <strain evidence="3">JCM 16702</strain>
    </source>
</reference>
<comment type="caution">
    <text evidence="2">The sequence shown here is derived from an EMBL/GenBank/DDBJ whole genome shotgun (WGS) entry which is preliminary data.</text>
</comment>
<dbReference type="Gene3D" id="6.10.140.1950">
    <property type="match status" value="1"/>
</dbReference>
<evidence type="ECO:0000313" key="3">
    <source>
        <dbReference type="Proteomes" id="UP001500683"/>
    </source>
</evidence>
<dbReference type="RefSeq" id="WP_344940710.1">
    <property type="nucleotide sequence ID" value="NZ_BAAAZG010000001.1"/>
</dbReference>
<feature type="domain" description="Peptide chain release factor" evidence="1">
    <location>
        <begin position="8"/>
        <end position="163"/>
    </location>
</feature>
<dbReference type="SUPFAM" id="SSF75620">
    <property type="entry name" value="Release factor"/>
    <property type="match status" value="1"/>
</dbReference>
<dbReference type="Pfam" id="PF03462">
    <property type="entry name" value="PCRF"/>
    <property type="match status" value="1"/>
</dbReference>
<keyword evidence="3" id="KW-1185">Reference proteome</keyword>
<organism evidence="2 3">
    <name type="scientific">Actinomadura miaoliensis</name>
    <dbReference type="NCBI Taxonomy" id="430685"/>
    <lineage>
        <taxon>Bacteria</taxon>
        <taxon>Bacillati</taxon>
        <taxon>Actinomycetota</taxon>
        <taxon>Actinomycetes</taxon>
        <taxon>Streptosporangiales</taxon>
        <taxon>Thermomonosporaceae</taxon>
        <taxon>Actinomadura</taxon>
    </lineage>
</organism>
<name>A0ABP7V2S9_9ACTN</name>
<accession>A0ABP7V2S9</accession>
<sequence length="264" mass="28479">MDEREIIAEYAALDARLCDPAVHRDHGLARLLRRRRDHLRPLYETAVHLRSTRDDLTAARELEWHSEAAALAARSAALQDALSARLAGWDRYDPNDVVLFIDAVSDDALWLARHYQAAARPGWRVTPLDGRLDAPRPHAVLGITAGEGGPGAWAALKTDNGLHAQGRALARVTVLPDVPDATADPGALTIGLLCTRDPGAPTTIRVDHAPSGIAAFGVNDDQRRARADALRQVHARLAAAALTPADPAYHHIASARSGEVTRTH</sequence>
<dbReference type="Proteomes" id="UP001500683">
    <property type="component" value="Unassembled WGS sequence"/>
</dbReference>
<protein>
    <recommendedName>
        <fullName evidence="1">Peptide chain release factor domain-containing protein</fullName>
    </recommendedName>
</protein>
<evidence type="ECO:0000259" key="1">
    <source>
        <dbReference type="Pfam" id="PF03462"/>
    </source>
</evidence>
<proteinExistence type="predicted"/>
<dbReference type="InterPro" id="IPR005139">
    <property type="entry name" value="PCRF"/>
</dbReference>
<evidence type="ECO:0000313" key="2">
    <source>
        <dbReference type="EMBL" id="GAA4058281.1"/>
    </source>
</evidence>
<gene>
    <name evidence="2" type="ORF">GCM10022214_08020</name>
</gene>
<dbReference type="InterPro" id="IPR045853">
    <property type="entry name" value="Pep_chain_release_fac_I_sf"/>
</dbReference>